<accession>A0AAD4KC42</accession>
<dbReference type="GO" id="GO:0005886">
    <property type="term" value="C:plasma membrane"/>
    <property type="evidence" value="ECO:0007669"/>
    <property type="project" value="UniProtKB-SubCell"/>
</dbReference>
<evidence type="ECO:0000256" key="3">
    <source>
        <dbReference type="ARBA" id="ARBA00022692"/>
    </source>
</evidence>
<dbReference type="GO" id="GO:0007165">
    <property type="term" value="P:signal transduction"/>
    <property type="evidence" value="ECO:0007669"/>
    <property type="project" value="UniProtKB-KW"/>
</dbReference>
<keyword evidence="6" id="KW-0675">Receptor</keyword>
<keyword evidence="8" id="KW-1185">Reference proteome</keyword>
<keyword evidence="6" id="KW-0807">Transducer</keyword>
<dbReference type="InterPro" id="IPR013604">
    <property type="entry name" value="7TM_chemorcpt"/>
</dbReference>
<feature type="non-terminal residue" evidence="7">
    <location>
        <position position="1"/>
    </location>
</feature>
<feature type="transmembrane region" description="Helical" evidence="6">
    <location>
        <begin position="131"/>
        <end position="152"/>
    </location>
</feature>
<feature type="transmembrane region" description="Helical" evidence="6">
    <location>
        <begin position="36"/>
        <end position="55"/>
    </location>
</feature>
<comment type="subcellular location">
    <subcellularLocation>
        <location evidence="1 6">Cell membrane</location>
        <topology evidence="1 6">Multi-pass membrane protein</topology>
    </subcellularLocation>
</comment>
<keyword evidence="3 6" id="KW-0812">Transmembrane</keyword>
<sequence>MWHVPGELHNVSLRCMRHLMHLLLLLPPQPHLGWKILYSSAIFVYLLSIFRWRFAFNYDVIFDVVNDEVSRVLDLINFVALIVGHFVVATELLWRNHSEHIQLQFQQLRYVLRIQFGHKVQLKRIERYCNLIYGIVAIRIAVLLCITIANYMTTNTSLLLICHLYSELVFTLRCIEFSLHAALVLAFYKELGDVGSEIVARLSSNLVESQLNLQVQRLAAIQQIHQLLWEIHRSIEANFERSLMMVMLKCFVDSSVMPYWVYLNSIRTNSLAMQLCKGQYEINLSAYFTYSLLDSTTEEIGKLLEICIPCWICTRCDLLQRQFHSLFHGVSRNRQSYAINSALLKLSTQLAQEKSQFSVGGYLILNNQMLGRFLFGMISYLIICLQFRIIYTEKIQEKE</sequence>
<keyword evidence="5 6" id="KW-0472">Membrane</keyword>
<protein>
    <recommendedName>
        <fullName evidence="6">Gustatory receptor</fullName>
    </recommendedName>
</protein>
<comment type="caution">
    <text evidence="6">Lacks conserved residue(s) required for the propagation of feature annotation.</text>
</comment>
<evidence type="ECO:0000313" key="8">
    <source>
        <dbReference type="Proteomes" id="UP001200034"/>
    </source>
</evidence>
<evidence type="ECO:0000313" key="7">
    <source>
        <dbReference type="EMBL" id="KAH8388255.1"/>
    </source>
</evidence>
<reference evidence="7" key="1">
    <citation type="journal article" date="2021" name="Mol. Ecol. Resour.">
        <title>Phylogenomic analyses of the genus Drosophila reveals genomic signals of climate adaptation.</title>
        <authorList>
            <person name="Li F."/>
            <person name="Rane R.V."/>
            <person name="Luria V."/>
            <person name="Xiong Z."/>
            <person name="Chen J."/>
            <person name="Li Z."/>
            <person name="Catullo R.A."/>
            <person name="Griffin P.C."/>
            <person name="Schiffer M."/>
            <person name="Pearce S."/>
            <person name="Lee S.F."/>
            <person name="McElroy K."/>
            <person name="Stocker A."/>
            <person name="Shirriffs J."/>
            <person name="Cockerell F."/>
            <person name="Coppin C."/>
            <person name="Sgro C.M."/>
            <person name="Karger A."/>
            <person name="Cain J.W."/>
            <person name="Weber J.A."/>
            <person name="Santpere G."/>
            <person name="Kirschner M.W."/>
            <person name="Hoffmann A.A."/>
            <person name="Oakeshott J.G."/>
            <person name="Zhang G."/>
        </authorList>
    </citation>
    <scope>NUCLEOTIDE SEQUENCE</scope>
    <source>
        <strain evidence="7">BGI-SZ-2011g</strain>
    </source>
</reference>
<name>A0AAD4KC42_9MUSC</name>
<organism evidence="7 8">
    <name type="scientific">Drosophila rubida</name>
    <dbReference type="NCBI Taxonomy" id="30044"/>
    <lineage>
        <taxon>Eukaryota</taxon>
        <taxon>Metazoa</taxon>
        <taxon>Ecdysozoa</taxon>
        <taxon>Arthropoda</taxon>
        <taxon>Hexapoda</taxon>
        <taxon>Insecta</taxon>
        <taxon>Pterygota</taxon>
        <taxon>Neoptera</taxon>
        <taxon>Endopterygota</taxon>
        <taxon>Diptera</taxon>
        <taxon>Brachycera</taxon>
        <taxon>Muscomorpha</taxon>
        <taxon>Ephydroidea</taxon>
        <taxon>Drosophilidae</taxon>
        <taxon>Drosophila</taxon>
    </lineage>
</organism>
<dbReference type="Pfam" id="PF08395">
    <property type="entry name" value="7tm_7"/>
    <property type="match status" value="1"/>
</dbReference>
<dbReference type="GO" id="GO:0050909">
    <property type="term" value="P:sensory perception of taste"/>
    <property type="evidence" value="ECO:0007669"/>
    <property type="project" value="InterPro"/>
</dbReference>
<keyword evidence="4 6" id="KW-1133">Transmembrane helix</keyword>
<gene>
    <name evidence="7" type="ORF">KR093_002295</name>
</gene>
<comment type="function">
    <text evidence="6">Gustatory receptor which mediates acceptance or avoidance behavior, depending on its substrates.</text>
</comment>
<keyword evidence="2 6" id="KW-1003">Cell membrane</keyword>
<dbReference type="Proteomes" id="UP001200034">
    <property type="component" value="Unassembled WGS sequence"/>
</dbReference>
<evidence type="ECO:0000256" key="1">
    <source>
        <dbReference type="ARBA" id="ARBA00004651"/>
    </source>
</evidence>
<evidence type="ECO:0000256" key="5">
    <source>
        <dbReference type="ARBA" id="ARBA00023136"/>
    </source>
</evidence>
<dbReference type="AlphaFoldDB" id="A0AAD4KC42"/>
<comment type="caution">
    <text evidence="7">The sequence shown here is derived from an EMBL/GenBank/DDBJ whole genome shotgun (WGS) entry which is preliminary data.</text>
</comment>
<comment type="similarity">
    <text evidence="6">Belongs to the insect chemoreceptor superfamily. Gustatory receptor (GR) family.</text>
</comment>
<feature type="transmembrane region" description="Helical" evidence="6">
    <location>
        <begin position="373"/>
        <end position="391"/>
    </location>
</feature>
<proteinExistence type="inferred from homology"/>
<dbReference type="EMBL" id="JAJJHW010000014">
    <property type="protein sequence ID" value="KAH8388255.1"/>
    <property type="molecule type" value="Genomic_DNA"/>
</dbReference>
<evidence type="ECO:0000256" key="6">
    <source>
        <dbReference type="RuleBase" id="RU363108"/>
    </source>
</evidence>
<evidence type="ECO:0000256" key="4">
    <source>
        <dbReference type="ARBA" id="ARBA00022989"/>
    </source>
</evidence>
<evidence type="ECO:0000256" key="2">
    <source>
        <dbReference type="ARBA" id="ARBA00022475"/>
    </source>
</evidence>